<dbReference type="EMBL" id="JAAIUW010000001">
    <property type="protein sequence ID" value="KAF7844651.1"/>
    <property type="molecule type" value="Genomic_DNA"/>
</dbReference>
<proteinExistence type="predicted"/>
<gene>
    <name evidence="1" type="ORF">G2W53_001556</name>
</gene>
<keyword evidence="2" id="KW-1185">Reference proteome</keyword>
<reference evidence="1" key="1">
    <citation type="submission" date="2020-09" db="EMBL/GenBank/DDBJ databases">
        <title>Genome-Enabled Discovery of Anthraquinone Biosynthesis in Senna tora.</title>
        <authorList>
            <person name="Kang S.-H."/>
            <person name="Pandey R.P."/>
            <person name="Lee C.-M."/>
            <person name="Sim J.-S."/>
            <person name="Jeong J.-T."/>
            <person name="Choi B.-S."/>
            <person name="Jung M."/>
            <person name="Ginzburg D."/>
            <person name="Zhao K."/>
            <person name="Won S.Y."/>
            <person name="Oh T.-J."/>
            <person name="Yu Y."/>
            <person name="Kim N.-H."/>
            <person name="Lee O.R."/>
            <person name="Lee T.-H."/>
            <person name="Bashyal P."/>
            <person name="Kim T.-S."/>
            <person name="Lee W.-H."/>
            <person name="Kawkins C."/>
            <person name="Kim C.-K."/>
            <person name="Kim J.S."/>
            <person name="Ahn B.O."/>
            <person name="Rhee S.Y."/>
            <person name="Sohng J.K."/>
        </authorList>
    </citation>
    <scope>NUCLEOTIDE SEQUENCE</scope>
    <source>
        <tissue evidence="1">Leaf</tissue>
    </source>
</reference>
<organism evidence="1 2">
    <name type="scientific">Senna tora</name>
    <dbReference type="NCBI Taxonomy" id="362788"/>
    <lineage>
        <taxon>Eukaryota</taxon>
        <taxon>Viridiplantae</taxon>
        <taxon>Streptophyta</taxon>
        <taxon>Embryophyta</taxon>
        <taxon>Tracheophyta</taxon>
        <taxon>Spermatophyta</taxon>
        <taxon>Magnoliopsida</taxon>
        <taxon>eudicotyledons</taxon>
        <taxon>Gunneridae</taxon>
        <taxon>Pentapetalae</taxon>
        <taxon>rosids</taxon>
        <taxon>fabids</taxon>
        <taxon>Fabales</taxon>
        <taxon>Fabaceae</taxon>
        <taxon>Caesalpinioideae</taxon>
        <taxon>Cassia clade</taxon>
        <taxon>Senna</taxon>
    </lineage>
</organism>
<evidence type="ECO:0000313" key="1">
    <source>
        <dbReference type="EMBL" id="KAF7844651.1"/>
    </source>
</evidence>
<dbReference type="AlphaFoldDB" id="A0A835CKF0"/>
<name>A0A835CKF0_9FABA</name>
<evidence type="ECO:0000313" key="2">
    <source>
        <dbReference type="Proteomes" id="UP000634136"/>
    </source>
</evidence>
<protein>
    <submittedName>
        <fullName evidence="1">Uncharacterized protein</fullName>
    </submittedName>
</protein>
<sequence length="23" mass="2663">MGGQGEFSGFYEDMRKLRLTRSP</sequence>
<comment type="caution">
    <text evidence="1">The sequence shown here is derived from an EMBL/GenBank/DDBJ whole genome shotgun (WGS) entry which is preliminary data.</text>
</comment>
<accession>A0A835CKF0</accession>
<dbReference type="Proteomes" id="UP000634136">
    <property type="component" value="Unassembled WGS sequence"/>
</dbReference>